<accession>A0A7S4R7T8</accession>
<dbReference type="EMBL" id="HBNS01017438">
    <property type="protein sequence ID" value="CAE4605348.1"/>
    <property type="molecule type" value="Transcribed_RNA"/>
</dbReference>
<evidence type="ECO:0000313" key="2">
    <source>
        <dbReference type="EMBL" id="CAE4605348.1"/>
    </source>
</evidence>
<sequence>MEFICRRLLTRGEMSCQIRSKMNVKHVGVFLTSAERFLSKDNTFWPHHFFEDVVLGGTSSQHSSDKRVVSNSKPSLNPLKNLGSAPNVILYGQPKVKPSTSHSASHSGGPTSSPRDNLSSAPITAPSFEPSEI</sequence>
<feature type="region of interest" description="Disordered" evidence="1">
    <location>
        <begin position="57"/>
        <end position="133"/>
    </location>
</feature>
<evidence type="ECO:0000256" key="1">
    <source>
        <dbReference type="SAM" id="MobiDB-lite"/>
    </source>
</evidence>
<proteinExistence type="predicted"/>
<reference evidence="2" key="1">
    <citation type="submission" date="2021-01" db="EMBL/GenBank/DDBJ databases">
        <authorList>
            <person name="Corre E."/>
            <person name="Pelletier E."/>
            <person name="Niang G."/>
            <person name="Scheremetjew M."/>
            <person name="Finn R."/>
            <person name="Kale V."/>
            <person name="Holt S."/>
            <person name="Cochrane G."/>
            <person name="Meng A."/>
            <person name="Brown T."/>
            <person name="Cohen L."/>
        </authorList>
    </citation>
    <scope>NUCLEOTIDE SEQUENCE</scope>
    <source>
        <strain evidence="2">GSO104</strain>
    </source>
</reference>
<feature type="compositionally biased region" description="Polar residues" evidence="1">
    <location>
        <begin position="98"/>
        <end position="122"/>
    </location>
</feature>
<name>A0A7S4R7T8_9STRA</name>
<dbReference type="AlphaFoldDB" id="A0A7S4R7T8"/>
<organism evidence="2">
    <name type="scientific">Ditylum brightwellii</name>
    <dbReference type="NCBI Taxonomy" id="49249"/>
    <lineage>
        <taxon>Eukaryota</taxon>
        <taxon>Sar</taxon>
        <taxon>Stramenopiles</taxon>
        <taxon>Ochrophyta</taxon>
        <taxon>Bacillariophyta</taxon>
        <taxon>Mediophyceae</taxon>
        <taxon>Lithodesmiophycidae</taxon>
        <taxon>Lithodesmiales</taxon>
        <taxon>Lithodesmiaceae</taxon>
        <taxon>Ditylum</taxon>
    </lineage>
</organism>
<gene>
    <name evidence="2" type="ORF">DBRI00130_LOCUS13937</name>
</gene>
<protein>
    <submittedName>
        <fullName evidence="2">Uncharacterized protein</fullName>
    </submittedName>
</protein>